<dbReference type="InterPro" id="IPR043136">
    <property type="entry name" value="B30.2/SPRY_sf"/>
</dbReference>
<dbReference type="Proteomes" id="UP001318040">
    <property type="component" value="Chromosome 26"/>
</dbReference>
<keyword evidence="11" id="KW-1185">Reference proteome</keyword>
<keyword evidence="1" id="KW-0399">Innate immunity</keyword>
<dbReference type="KEGG" id="pmrn:116946280"/>
<dbReference type="SMART" id="SM00336">
    <property type="entry name" value="BBOX"/>
    <property type="match status" value="1"/>
</dbReference>
<dbReference type="Pfam" id="PF00622">
    <property type="entry name" value="SPRY"/>
    <property type="match status" value="1"/>
</dbReference>
<dbReference type="InterPro" id="IPR003879">
    <property type="entry name" value="Butyrophylin_SPRY"/>
</dbReference>
<dbReference type="SMART" id="SM00589">
    <property type="entry name" value="PRY"/>
    <property type="match status" value="1"/>
</dbReference>
<keyword evidence="4" id="KW-0862">Zinc</keyword>
<feature type="domain" description="RING-type" evidence="8">
    <location>
        <begin position="14"/>
        <end position="58"/>
    </location>
</feature>
<feature type="domain" description="B box-type" evidence="9">
    <location>
        <begin position="155"/>
        <end position="196"/>
    </location>
</feature>
<evidence type="ECO:0000256" key="2">
    <source>
        <dbReference type="ARBA" id="ARBA00022723"/>
    </source>
</evidence>
<dbReference type="InterPro" id="IPR000315">
    <property type="entry name" value="Znf_B-box"/>
</dbReference>
<gene>
    <name evidence="12" type="primary">LOC116946280</name>
</gene>
<dbReference type="Gene3D" id="2.60.120.920">
    <property type="match status" value="1"/>
</dbReference>
<dbReference type="Pfam" id="PF13445">
    <property type="entry name" value="zf-RING_UBOX"/>
    <property type="match status" value="1"/>
</dbReference>
<dbReference type="InterPro" id="IPR006574">
    <property type="entry name" value="PRY"/>
</dbReference>
<evidence type="ECO:0000259" key="8">
    <source>
        <dbReference type="PROSITE" id="PS50089"/>
    </source>
</evidence>
<keyword evidence="2" id="KW-0479">Metal-binding</keyword>
<sequence length="553" mass="61917">MASRLKQLGEELTCVVCMEEFAEPVTLGCGHNFCQGCIERCWEAEEGAGAPPSCPQCRRRFAARPLLQKNTVLANVVKQLSLRDCLDDEPLPMLHHNQQQQKPQQQQQCALCLPQMRAAVKSCFTCDLSFCAEHSLPHSTAAYGHHKVVEPAVNVAARKCSEHGERLRYVCREDGALVCVDCTTVGAHRNHAAVRVEREDPVLKKALMDKLNALQRKMKAVRDNKLEFSARDRDMKTAFTAHASKVEGRQKDMKAFLEGEVNAAKQALSGEQAKALQKTKQDADRLDARLAEIQALEAAARQLLQTTDSLSFVQEYPIHSERIDAALAQIPDKVEPPALDEHGITEHLAWLDSVFTQIDKMQKTRNLYPWRMFNKRNLVMDISTAHPNLLISKDCHMATYSEEAQDYPDNAQRFECVLQVLCTESFSSGQHYWEVYVKCGTQWEVGVAYGSIGRKRHNERNVLGNNSVSWCFSLANGEFSGWHNGNKAVVDVRQPLEVLGVHLDYEAGTVTFYNAQSMALLHSFTGSFAQPLYPAFGVYPASSLALCDFGLLF</sequence>
<dbReference type="InterPro" id="IPR017907">
    <property type="entry name" value="Znf_RING_CS"/>
</dbReference>
<dbReference type="PANTHER" id="PTHR25465">
    <property type="entry name" value="B-BOX DOMAIN CONTAINING"/>
    <property type="match status" value="1"/>
</dbReference>
<dbReference type="InterPro" id="IPR013320">
    <property type="entry name" value="ConA-like_dom_sf"/>
</dbReference>
<evidence type="ECO:0000259" key="10">
    <source>
        <dbReference type="PROSITE" id="PS50188"/>
    </source>
</evidence>
<dbReference type="PROSITE" id="PS50089">
    <property type="entry name" value="ZF_RING_2"/>
    <property type="match status" value="1"/>
</dbReference>
<dbReference type="PROSITE" id="PS00518">
    <property type="entry name" value="ZF_RING_1"/>
    <property type="match status" value="1"/>
</dbReference>
<dbReference type="SUPFAM" id="SSF49899">
    <property type="entry name" value="Concanavalin A-like lectins/glucanases"/>
    <property type="match status" value="1"/>
</dbReference>
<dbReference type="PROSITE" id="PS50188">
    <property type="entry name" value="B302_SPRY"/>
    <property type="match status" value="1"/>
</dbReference>
<name>A0AAJ7TIK4_PETMA</name>
<dbReference type="InterPro" id="IPR013083">
    <property type="entry name" value="Znf_RING/FYVE/PHD"/>
</dbReference>
<proteinExistence type="predicted"/>
<dbReference type="GO" id="GO:0008270">
    <property type="term" value="F:zinc ion binding"/>
    <property type="evidence" value="ECO:0007669"/>
    <property type="project" value="UniProtKB-KW"/>
</dbReference>
<protein>
    <submittedName>
        <fullName evidence="12">E3 ubiquitin/ISG15 ligase TRIM25-like</fullName>
    </submittedName>
</protein>
<evidence type="ECO:0000256" key="6">
    <source>
        <dbReference type="PROSITE-ProRule" id="PRU00024"/>
    </source>
</evidence>
<dbReference type="GO" id="GO:0005737">
    <property type="term" value="C:cytoplasm"/>
    <property type="evidence" value="ECO:0007669"/>
    <property type="project" value="UniProtKB-ARBA"/>
</dbReference>
<dbReference type="InterPro" id="IPR051051">
    <property type="entry name" value="E3_ubiq-ligase_TRIM/RNF"/>
</dbReference>
<evidence type="ECO:0000256" key="1">
    <source>
        <dbReference type="ARBA" id="ARBA00022588"/>
    </source>
</evidence>
<dbReference type="Gene3D" id="4.10.830.40">
    <property type="match status" value="1"/>
</dbReference>
<feature type="coiled-coil region" evidence="7">
    <location>
        <begin position="276"/>
        <end position="306"/>
    </location>
</feature>
<dbReference type="SUPFAM" id="SSF57845">
    <property type="entry name" value="B-box zinc-binding domain"/>
    <property type="match status" value="1"/>
</dbReference>
<feature type="coiled-coil region" evidence="7">
    <location>
        <begin position="204"/>
        <end position="231"/>
    </location>
</feature>
<dbReference type="GO" id="GO:0045087">
    <property type="term" value="P:innate immune response"/>
    <property type="evidence" value="ECO:0007669"/>
    <property type="project" value="UniProtKB-KW"/>
</dbReference>
<dbReference type="Gene3D" id="3.30.40.10">
    <property type="entry name" value="Zinc/RING finger domain, C3HC4 (zinc finger)"/>
    <property type="match status" value="1"/>
</dbReference>
<accession>A0AAJ7TIK4</accession>
<keyword evidence="3 6" id="KW-0863">Zinc-finger</keyword>
<dbReference type="SUPFAM" id="SSF57850">
    <property type="entry name" value="RING/U-box"/>
    <property type="match status" value="1"/>
</dbReference>
<evidence type="ECO:0000256" key="3">
    <source>
        <dbReference type="ARBA" id="ARBA00022771"/>
    </source>
</evidence>
<dbReference type="InterPro" id="IPR001870">
    <property type="entry name" value="B30.2/SPRY"/>
</dbReference>
<evidence type="ECO:0000313" key="11">
    <source>
        <dbReference type="Proteomes" id="UP001318040"/>
    </source>
</evidence>
<evidence type="ECO:0000256" key="4">
    <source>
        <dbReference type="ARBA" id="ARBA00022833"/>
    </source>
</evidence>
<dbReference type="Pfam" id="PF13765">
    <property type="entry name" value="PRY"/>
    <property type="match status" value="1"/>
</dbReference>
<dbReference type="RefSeq" id="XP_032817217.1">
    <property type="nucleotide sequence ID" value="XM_032961326.1"/>
</dbReference>
<dbReference type="Gene3D" id="3.30.160.60">
    <property type="entry name" value="Classic Zinc Finger"/>
    <property type="match status" value="1"/>
</dbReference>
<reference evidence="12" key="1">
    <citation type="submission" date="2025-08" db="UniProtKB">
        <authorList>
            <consortium name="RefSeq"/>
        </authorList>
    </citation>
    <scope>IDENTIFICATION</scope>
    <source>
        <tissue evidence="12">Sperm</tissue>
    </source>
</reference>
<dbReference type="PROSITE" id="PS50119">
    <property type="entry name" value="ZF_BBOX"/>
    <property type="match status" value="1"/>
</dbReference>
<keyword evidence="7" id="KW-0175">Coiled coil</keyword>
<dbReference type="PANTHER" id="PTHR25465:SF11">
    <property type="entry name" value="TRIPARTITE MOTIF CONTAINING 14"/>
    <property type="match status" value="1"/>
</dbReference>
<evidence type="ECO:0000256" key="5">
    <source>
        <dbReference type="ARBA" id="ARBA00022859"/>
    </source>
</evidence>
<keyword evidence="5" id="KW-0391">Immunity</keyword>
<evidence type="ECO:0000259" key="9">
    <source>
        <dbReference type="PROSITE" id="PS50119"/>
    </source>
</evidence>
<dbReference type="InterPro" id="IPR001841">
    <property type="entry name" value="Znf_RING"/>
</dbReference>
<evidence type="ECO:0000256" key="7">
    <source>
        <dbReference type="SAM" id="Coils"/>
    </source>
</evidence>
<dbReference type="CDD" id="cd19769">
    <property type="entry name" value="Bbox2_TRIM16-like"/>
    <property type="match status" value="1"/>
</dbReference>
<dbReference type="PRINTS" id="PR01407">
    <property type="entry name" value="BUTYPHLNCDUF"/>
</dbReference>
<organism evidence="11 12">
    <name type="scientific">Petromyzon marinus</name>
    <name type="common">Sea lamprey</name>
    <dbReference type="NCBI Taxonomy" id="7757"/>
    <lineage>
        <taxon>Eukaryota</taxon>
        <taxon>Metazoa</taxon>
        <taxon>Chordata</taxon>
        <taxon>Craniata</taxon>
        <taxon>Vertebrata</taxon>
        <taxon>Cyclostomata</taxon>
        <taxon>Hyperoartia</taxon>
        <taxon>Petromyzontiformes</taxon>
        <taxon>Petromyzontidae</taxon>
        <taxon>Petromyzon</taxon>
    </lineage>
</organism>
<dbReference type="InterPro" id="IPR003877">
    <property type="entry name" value="SPRY_dom"/>
</dbReference>
<dbReference type="SMART" id="SM00184">
    <property type="entry name" value="RING"/>
    <property type="match status" value="1"/>
</dbReference>
<dbReference type="AlphaFoldDB" id="A0AAJ7TIK4"/>
<feature type="domain" description="B30.2/SPRY" evidence="10">
    <location>
        <begin position="358"/>
        <end position="553"/>
    </location>
</feature>
<evidence type="ECO:0000313" key="12">
    <source>
        <dbReference type="RefSeq" id="XP_032817217.1"/>
    </source>
</evidence>
<dbReference type="SMART" id="SM00449">
    <property type="entry name" value="SPRY"/>
    <property type="match status" value="1"/>
</dbReference>
<dbReference type="InterPro" id="IPR027370">
    <property type="entry name" value="Znf-RING_euk"/>
</dbReference>
<dbReference type="Pfam" id="PF00643">
    <property type="entry name" value="zf-B_box"/>
    <property type="match status" value="1"/>
</dbReference>